<name>A0A951PG34_9CYAN</name>
<protein>
    <submittedName>
        <fullName evidence="1">Uncharacterized protein</fullName>
    </submittedName>
</protein>
<organism evidence="1 2">
    <name type="scientific">Pegethrix bostrychoides GSE-TBD4-15B</name>
    <dbReference type="NCBI Taxonomy" id="2839662"/>
    <lineage>
        <taxon>Bacteria</taxon>
        <taxon>Bacillati</taxon>
        <taxon>Cyanobacteriota</taxon>
        <taxon>Cyanophyceae</taxon>
        <taxon>Oculatellales</taxon>
        <taxon>Oculatellaceae</taxon>
        <taxon>Pegethrix</taxon>
    </lineage>
</organism>
<evidence type="ECO:0000313" key="2">
    <source>
        <dbReference type="Proteomes" id="UP000707356"/>
    </source>
</evidence>
<evidence type="ECO:0000313" key="1">
    <source>
        <dbReference type="EMBL" id="MBW4468410.1"/>
    </source>
</evidence>
<reference evidence="1" key="1">
    <citation type="submission" date="2021-05" db="EMBL/GenBank/DDBJ databases">
        <authorList>
            <person name="Pietrasiak N."/>
            <person name="Ward R."/>
            <person name="Stajich J.E."/>
            <person name="Kurbessoian T."/>
        </authorList>
    </citation>
    <scope>NUCLEOTIDE SEQUENCE</scope>
    <source>
        <strain evidence="1">GSE-TBD4-15B</strain>
    </source>
</reference>
<proteinExistence type="predicted"/>
<accession>A0A951PG34</accession>
<dbReference type="EMBL" id="JAHHHV010000088">
    <property type="protein sequence ID" value="MBW4468410.1"/>
    <property type="molecule type" value="Genomic_DNA"/>
</dbReference>
<gene>
    <name evidence="1" type="ORF">KME07_23535</name>
</gene>
<dbReference type="AlphaFoldDB" id="A0A951PG34"/>
<dbReference type="Proteomes" id="UP000707356">
    <property type="component" value="Unassembled WGS sequence"/>
</dbReference>
<sequence>MDHNFLLESGRWTLQGNWLDRDTMPTLVKGKILVAWSRDDWFTMVHKLIFPGSGRDEISLQYRGRLNAGERQYTFVLQHSLLGRVEGEGWIAPESIVQRYWVLGDRQRRTGFETLHKFGANKYCLSSSIMAGHYLNSTMEAIIERQPD</sequence>
<comment type="caution">
    <text evidence="1">The sequence shown here is derived from an EMBL/GenBank/DDBJ whole genome shotgun (WGS) entry which is preliminary data.</text>
</comment>
<reference evidence="1" key="2">
    <citation type="journal article" date="2022" name="Microbiol. Resour. Announc.">
        <title>Metagenome Sequencing to Explore Phylogenomics of Terrestrial Cyanobacteria.</title>
        <authorList>
            <person name="Ward R.D."/>
            <person name="Stajich J.E."/>
            <person name="Johansen J.R."/>
            <person name="Huntemann M."/>
            <person name="Clum A."/>
            <person name="Foster B."/>
            <person name="Foster B."/>
            <person name="Roux S."/>
            <person name="Palaniappan K."/>
            <person name="Varghese N."/>
            <person name="Mukherjee S."/>
            <person name="Reddy T.B.K."/>
            <person name="Daum C."/>
            <person name="Copeland A."/>
            <person name="Chen I.A."/>
            <person name="Ivanova N.N."/>
            <person name="Kyrpides N.C."/>
            <person name="Shapiro N."/>
            <person name="Eloe-Fadrosh E.A."/>
            <person name="Pietrasiak N."/>
        </authorList>
    </citation>
    <scope>NUCLEOTIDE SEQUENCE</scope>
    <source>
        <strain evidence="1">GSE-TBD4-15B</strain>
    </source>
</reference>